<dbReference type="FunFam" id="2.60.120.10:FF:000005">
    <property type="entry name" value="Germin-like protein subfamily 1 member 8"/>
    <property type="match status" value="1"/>
</dbReference>
<proteinExistence type="inferred from homology"/>
<dbReference type="SMART" id="SM00835">
    <property type="entry name" value="Cupin_1"/>
    <property type="match status" value="1"/>
</dbReference>
<evidence type="ECO:0000313" key="14">
    <source>
        <dbReference type="Proteomes" id="UP000825935"/>
    </source>
</evidence>
<protein>
    <recommendedName>
        <fullName evidence="11">Germin-like protein</fullName>
    </recommendedName>
</protein>
<feature type="domain" description="Cupin type-1" evidence="12">
    <location>
        <begin position="67"/>
        <end position="216"/>
    </location>
</feature>
<evidence type="ECO:0000256" key="10">
    <source>
        <dbReference type="PIRSR" id="PIRSR601929-3"/>
    </source>
</evidence>
<evidence type="ECO:0000256" key="7">
    <source>
        <dbReference type="ARBA" id="ARBA00023211"/>
    </source>
</evidence>
<feature type="binding site" evidence="8">
    <location>
        <position position="123"/>
    </location>
    <ligand>
        <name>oxalate</name>
        <dbReference type="ChEBI" id="CHEBI:30623"/>
    </ligand>
</feature>
<feature type="binding site" evidence="8">
    <location>
        <position position="113"/>
    </location>
    <ligand>
        <name>oxalate</name>
        <dbReference type="ChEBI" id="CHEBI:30623"/>
    </ligand>
</feature>
<evidence type="ECO:0000256" key="8">
    <source>
        <dbReference type="PIRSR" id="PIRSR601929-1"/>
    </source>
</evidence>
<keyword evidence="6 10" id="KW-1015">Disulfide bond</keyword>
<feature type="binding site" evidence="9">
    <location>
        <position position="123"/>
    </location>
    <ligand>
        <name>Mn(2+)</name>
        <dbReference type="ChEBI" id="CHEBI:29035"/>
    </ligand>
</feature>
<sequence length="225" mass="23895">MENLREPHSPVLSTVLVLSAVFLTISVVANDPDSLQDFCVADLNSTVNVNGHVCKAADLTTADDFSSAILKTPAEITSKLGSLVTLASVATFPGLNTFGVSMARIDYAEGGLNPPHIHPRGSELLYLEKGSLYVGFISTENKLYAKTIKEGELFLFPIGLIHFQLNVGKGPAVAIAALTSQNPGTSKIARALFASTPAIESAVLQKSFQIDDAEVKHLMDVIAKT</sequence>
<keyword evidence="3 11" id="KW-0052">Apoplast</keyword>
<dbReference type="EMBL" id="CM035425">
    <property type="protein sequence ID" value="KAH7331619.1"/>
    <property type="molecule type" value="Genomic_DNA"/>
</dbReference>
<reference evidence="13" key="1">
    <citation type="submission" date="2021-08" db="EMBL/GenBank/DDBJ databases">
        <title>WGS assembly of Ceratopteris richardii.</title>
        <authorList>
            <person name="Marchant D.B."/>
            <person name="Chen G."/>
            <person name="Jenkins J."/>
            <person name="Shu S."/>
            <person name="Leebens-Mack J."/>
            <person name="Grimwood J."/>
            <person name="Schmutz J."/>
            <person name="Soltis P."/>
            <person name="Soltis D."/>
            <person name="Chen Z.-H."/>
        </authorList>
    </citation>
    <scope>NUCLEOTIDE SEQUENCE</scope>
    <source>
        <strain evidence="13">Whitten #5841</strain>
        <tissue evidence="13">Leaf</tissue>
    </source>
</reference>
<feature type="disulfide bond" evidence="10">
    <location>
        <begin position="39"/>
        <end position="54"/>
    </location>
</feature>
<keyword evidence="4 11" id="KW-0964">Secreted</keyword>
<dbReference type="GO" id="GO:0030145">
    <property type="term" value="F:manganese ion binding"/>
    <property type="evidence" value="ECO:0007669"/>
    <property type="project" value="UniProtKB-UniRule"/>
</dbReference>
<evidence type="ECO:0000256" key="4">
    <source>
        <dbReference type="ARBA" id="ARBA00022525"/>
    </source>
</evidence>
<organism evidence="13 14">
    <name type="scientific">Ceratopteris richardii</name>
    <name type="common">Triangle waterfern</name>
    <dbReference type="NCBI Taxonomy" id="49495"/>
    <lineage>
        <taxon>Eukaryota</taxon>
        <taxon>Viridiplantae</taxon>
        <taxon>Streptophyta</taxon>
        <taxon>Embryophyta</taxon>
        <taxon>Tracheophyta</taxon>
        <taxon>Polypodiopsida</taxon>
        <taxon>Polypodiidae</taxon>
        <taxon>Polypodiales</taxon>
        <taxon>Pteridineae</taxon>
        <taxon>Pteridaceae</taxon>
        <taxon>Parkerioideae</taxon>
        <taxon>Ceratopteris</taxon>
    </lineage>
</organism>
<dbReference type="AlphaFoldDB" id="A0A8T2SFH1"/>
<dbReference type="OMA" id="ENLREPH"/>
<dbReference type="GO" id="GO:0048046">
    <property type="term" value="C:apoplast"/>
    <property type="evidence" value="ECO:0007669"/>
    <property type="project" value="UniProtKB-SubCell"/>
</dbReference>
<feature type="chain" id="PRO_5035967688" description="Germin-like protein" evidence="11">
    <location>
        <begin position="30"/>
        <end position="225"/>
    </location>
</feature>
<dbReference type="InterPro" id="IPR014710">
    <property type="entry name" value="RmlC-like_jellyroll"/>
</dbReference>
<evidence type="ECO:0000256" key="9">
    <source>
        <dbReference type="PIRSR" id="PIRSR601929-2"/>
    </source>
</evidence>
<feature type="binding site" evidence="8">
    <location>
        <position position="118"/>
    </location>
    <ligand>
        <name>oxalate</name>
        <dbReference type="ChEBI" id="CHEBI:30623"/>
    </ligand>
</feature>
<dbReference type="PANTHER" id="PTHR31238">
    <property type="entry name" value="GERMIN-LIKE PROTEIN SUBFAMILY 3 MEMBER 3"/>
    <property type="match status" value="1"/>
</dbReference>
<dbReference type="PRINTS" id="PR00325">
    <property type="entry name" value="GERMIN"/>
</dbReference>
<feature type="binding site" evidence="9">
    <location>
        <position position="118"/>
    </location>
    <ligand>
        <name>Mn(2+)</name>
        <dbReference type="ChEBI" id="CHEBI:29035"/>
    </ligand>
</feature>
<evidence type="ECO:0000256" key="11">
    <source>
        <dbReference type="RuleBase" id="RU366015"/>
    </source>
</evidence>
<evidence type="ECO:0000259" key="12">
    <source>
        <dbReference type="SMART" id="SM00835"/>
    </source>
</evidence>
<keyword evidence="5 8" id="KW-0479">Metal-binding</keyword>
<dbReference type="InterPro" id="IPR006045">
    <property type="entry name" value="Cupin_1"/>
</dbReference>
<dbReference type="OrthoDB" id="1921208at2759"/>
<keyword evidence="7 8" id="KW-0464">Manganese</keyword>
<name>A0A8T2SFH1_CERRI</name>
<feature type="binding site" evidence="9">
    <location>
        <position position="162"/>
    </location>
    <ligand>
        <name>Mn(2+)</name>
        <dbReference type="ChEBI" id="CHEBI:29035"/>
    </ligand>
</feature>
<evidence type="ECO:0000256" key="2">
    <source>
        <dbReference type="ARBA" id="ARBA00007456"/>
    </source>
</evidence>
<accession>A0A8T2SFH1</accession>
<feature type="signal peptide" evidence="11">
    <location>
        <begin position="1"/>
        <end position="29"/>
    </location>
</feature>
<dbReference type="CDD" id="cd02241">
    <property type="entry name" value="cupin_OxOx"/>
    <property type="match status" value="1"/>
</dbReference>
<dbReference type="PROSITE" id="PS00725">
    <property type="entry name" value="GERMIN"/>
    <property type="match status" value="1"/>
</dbReference>
<comment type="caution">
    <text evidence="13">The sequence shown here is derived from an EMBL/GenBank/DDBJ whole genome shotgun (WGS) entry which is preliminary data.</text>
</comment>
<dbReference type="Proteomes" id="UP000825935">
    <property type="component" value="Chromosome 20"/>
</dbReference>
<dbReference type="InterPro" id="IPR001929">
    <property type="entry name" value="Germin"/>
</dbReference>
<evidence type="ECO:0000256" key="5">
    <source>
        <dbReference type="ARBA" id="ARBA00022723"/>
    </source>
</evidence>
<evidence type="ECO:0000256" key="1">
    <source>
        <dbReference type="ARBA" id="ARBA00004271"/>
    </source>
</evidence>
<dbReference type="Gene3D" id="2.60.120.10">
    <property type="entry name" value="Jelly Rolls"/>
    <property type="match status" value="1"/>
</dbReference>
<dbReference type="SUPFAM" id="SSF51182">
    <property type="entry name" value="RmlC-like cupins"/>
    <property type="match status" value="1"/>
</dbReference>
<evidence type="ECO:0000256" key="3">
    <source>
        <dbReference type="ARBA" id="ARBA00022523"/>
    </source>
</evidence>
<comment type="subcellular location">
    <subcellularLocation>
        <location evidence="1 11">Secreted</location>
        <location evidence="1 11">Extracellular space</location>
        <location evidence="1 11">Apoplast</location>
    </subcellularLocation>
</comment>
<dbReference type="InterPro" id="IPR019780">
    <property type="entry name" value="Germin_Mn-BS"/>
</dbReference>
<comment type="similarity">
    <text evidence="2 11">Belongs to the germin family.</text>
</comment>
<dbReference type="Pfam" id="PF00190">
    <property type="entry name" value="Cupin_1"/>
    <property type="match status" value="1"/>
</dbReference>
<gene>
    <name evidence="13" type="ORF">KP509_20G043400</name>
</gene>
<feature type="binding site" evidence="9">
    <location>
        <position position="116"/>
    </location>
    <ligand>
        <name>Mn(2+)</name>
        <dbReference type="ChEBI" id="CHEBI:29035"/>
    </ligand>
</feature>
<evidence type="ECO:0000313" key="13">
    <source>
        <dbReference type="EMBL" id="KAH7331619.1"/>
    </source>
</evidence>
<dbReference type="InterPro" id="IPR011051">
    <property type="entry name" value="RmlC_Cupin_sf"/>
</dbReference>
<keyword evidence="14" id="KW-1185">Reference proteome</keyword>
<evidence type="ECO:0000256" key="6">
    <source>
        <dbReference type="ARBA" id="ARBA00023157"/>
    </source>
</evidence>
<keyword evidence="11" id="KW-0732">Signal</keyword>